<feature type="transmembrane region" description="Helical" evidence="5">
    <location>
        <begin position="105"/>
        <end position="123"/>
    </location>
</feature>
<protein>
    <recommendedName>
        <fullName evidence="5">Probable membrane transporter protein</fullName>
    </recommendedName>
</protein>
<keyword evidence="4 5" id="KW-0472">Membrane</keyword>
<gene>
    <name evidence="6" type="ORF">NM125_12680</name>
</gene>
<evidence type="ECO:0000313" key="7">
    <source>
        <dbReference type="Proteomes" id="UP001139125"/>
    </source>
</evidence>
<feature type="transmembrane region" description="Helical" evidence="5">
    <location>
        <begin position="223"/>
        <end position="242"/>
    </location>
</feature>
<name>A0A9X2RF57_9BACT</name>
<dbReference type="GO" id="GO:0005886">
    <property type="term" value="C:plasma membrane"/>
    <property type="evidence" value="ECO:0007669"/>
    <property type="project" value="UniProtKB-SubCell"/>
</dbReference>
<evidence type="ECO:0000313" key="6">
    <source>
        <dbReference type="EMBL" id="MCP9292435.1"/>
    </source>
</evidence>
<dbReference type="PANTHER" id="PTHR43701:SF5">
    <property type="entry name" value="MEMBRANE TRANSPORTER PROTEIN-RELATED"/>
    <property type="match status" value="1"/>
</dbReference>
<sequence>MVEILILLALGLAAGVLAGLLGIGGGIIFTPVLFFLFEAEGVENPVLWTVASGLFCTFVAASGSTIRQYVQKHVFWLEGIKLGALGAVGVYIGKLLITSPYYSRTEFVIFFSCMLIYVAFMMFRRGSDKENEYDREYTRMGLKETSITGGLGGFVAALAGVGGGGIMVPIMNLFYKQPFRKAVSVSHLAMIIMVTSGWLQLAFEPGAISGITEFSVGYVDFGAALPLSLGGLAGGFGGAFLNHKINRTYLQWGFAVLAVAMAGRLIWGVL</sequence>
<proteinExistence type="inferred from homology"/>
<keyword evidence="5" id="KW-1003">Cell membrane</keyword>
<feature type="transmembrane region" description="Helical" evidence="5">
    <location>
        <begin position="151"/>
        <end position="175"/>
    </location>
</feature>
<keyword evidence="3 5" id="KW-1133">Transmembrane helix</keyword>
<organism evidence="6 7">
    <name type="scientific">Gracilimonas sediminicola</name>
    <dbReference type="NCBI Taxonomy" id="2952158"/>
    <lineage>
        <taxon>Bacteria</taxon>
        <taxon>Pseudomonadati</taxon>
        <taxon>Balneolota</taxon>
        <taxon>Balneolia</taxon>
        <taxon>Balneolales</taxon>
        <taxon>Balneolaceae</taxon>
        <taxon>Gracilimonas</taxon>
    </lineage>
</organism>
<reference evidence="6" key="1">
    <citation type="submission" date="2022-06" db="EMBL/GenBank/DDBJ databases">
        <title>Gracilimonas sp. CAU 1638 isolated from sea sediment.</title>
        <authorList>
            <person name="Kim W."/>
        </authorList>
    </citation>
    <scope>NUCLEOTIDE SEQUENCE</scope>
    <source>
        <strain evidence="6">CAU 1638</strain>
    </source>
</reference>
<evidence type="ECO:0000256" key="1">
    <source>
        <dbReference type="ARBA" id="ARBA00004141"/>
    </source>
</evidence>
<feature type="transmembrane region" description="Helical" evidence="5">
    <location>
        <begin position="249"/>
        <end position="267"/>
    </location>
</feature>
<dbReference type="EMBL" id="JANDBC010000002">
    <property type="protein sequence ID" value="MCP9292435.1"/>
    <property type="molecule type" value="Genomic_DNA"/>
</dbReference>
<evidence type="ECO:0000256" key="2">
    <source>
        <dbReference type="ARBA" id="ARBA00022692"/>
    </source>
</evidence>
<evidence type="ECO:0000256" key="3">
    <source>
        <dbReference type="ARBA" id="ARBA00022989"/>
    </source>
</evidence>
<dbReference type="Proteomes" id="UP001139125">
    <property type="component" value="Unassembled WGS sequence"/>
</dbReference>
<comment type="subcellular location">
    <subcellularLocation>
        <location evidence="5">Cell membrane</location>
        <topology evidence="5">Multi-pass membrane protein</topology>
    </subcellularLocation>
    <subcellularLocation>
        <location evidence="1">Membrane</location>
        <topology evidence="1">Multi-pass membrane protein</topology>
    </subcellularLocation>
</comment>
<dbReference type="RefSeq" id="WP_255135321.1">
    <property type="nucleotide sequence ID" value="NZ_JANDBC010000002.1"/>
</dbReference>
<dbReference type="PANTHER" id="PTHR43701">
    <property type="entry name" value="MEMBRANE TRANSPORTER PROTEIN MJ0441-RELATED"/>
    <property type="match status" value="1"/>
</dbReference>
<dbReference type="InterPro" id="IPR051598">
    <property type="entry name" value="TSUP/Inactive_protease-like"/>
</dbReference>
<comment type="similarity">
    <text evidence="5">Belongs to the 4-toluene sulfonate uptake permease (TSUP) (TC 2.A.102) family.</text>
</comment>
<evidence type="ECO:0000256" key="4">
    <source>
        <dbReference type="ARBA" id="ARBA00023136"/>
    </source>
</evidence>
<evidence type="ECO:0000256" key="5">
    <source>
        <dbReference type="RuleBase" id="RU363041"/>
    </source>
</evidence>
<feature type="transmembrane region" description="Helical" evidence="5">
    <location>
        <begin position="182"/>
        <end position="203"/>
    </location>
</feature>
<dbReference type="Pfam" id="PF01925">
    <property type="entry name" value="TauE"/>
    <property type="match status" value="1"/>
</dbReference>
<comment type="caution">
    <text evidence="6">The sequence shown here is derived from an EMBL/GenBank/DDBJ whole genome shotgun (WGS) entry which is preliminary data.</text>
</comment>
<keyword evidence="7" id="KW-1185">Reference proteome</keyword>
<feature type="transmembrane region" description="Helical" evidence="5">
    <location>
        <begin position="46"/>
        <end position="67"/>
    </location>
</feature>
<dbReference type="AlphaFoldDB" id="A0A9X2RF57"/>
<accession>A0A9X2RF57</accession>
<feature type="transmembrane region" description="Helical" evidence="5">
    <location>
        <begin position="6"/>
        <end position="34"/>
    </location>
</feature>
<dbReference type="InterPro" id="IPR002781">
    <property type="entry name" value="TM_pro_TauE-like"/>
</dbReference>
<keyword evidence="2 5" id="KW-0812">Transmembrane</keyword>